<evidence type="ECO:0000256" key="1">
    <source>
        <dbReference type="SAM" id="Phobius"/>
    </source>
</evidence>
<protein>
    <submittedName>
        <fullName evidence="3">Uncharacterized protein</fullName>
    </submittedName>
</protein>
<organism evidence="3 6">
    <name type="scientific">Rotaria sordida</name>
    <dbReference type="NCBI Taxonomy" id="392033"/>
    <lineage>
        <taxon>Eukaryota</taxon>
        <taxon>Metazoa</taxon>
        <taxon>Spiralia</taxon>
        <taxon>Gnathifera</taxon>
        <taxon>Rotifera</taxon>
        <taxon>Eurotatoria</taxon>
        <taxon>Bdelloidea</taxon>
        <taxon>Philodinida</taxon>
        <taxon>Philodinidae</taxon>
        <taxon>Rotaria</taxon>
    </lineage>
</organism>
<dbReference type="Proteomes" id="UP000663889">
    <property type="component" value="Unassembled WGS sequence"/>
</dbReference>
<evidence type="ECO:0000313" key="4">
    <source>
        <dbReference type="EMBL" id="CAF3886585.1"/>
    </source>
</evidence>
<evidence type="ECO:0000313" key="3">
    <source>
        <dbReference type="EMBL" id="CAF1381259.1"/>
    </source>
</evidence>
<sequence length="71" mass="8471">MLDGIIILLCPFFIISLISIIFAYIIEYIRRYINQQRKKQNQIQYLSIIIINISLSPNQQDFPPAYETLFF</sequence>
<dbReference type="Proteomes" id="UP000663882">
    <property type="component" value="Unassembled WGS sequence"/>
</dbReference>
<proteinExistence type="predicted"/>
<keyword evidence="1" id="KW-0472">Membrane</keyword>
<dbReference type="Proteomes" id="UP000663874">
    <property type="component" value="Unassembled WGS sequence"/>
</dbReference>
<name>A0A815JF86_9BILA</name>
<dbReference type="EMBL" id="CAJOBE010004515">
    <property type="protein sequence ID" value="CAF3935316.1"/>
    <property type="molecule type" value="Genomic_DNA"/>
</dbReference>
<evidence type="ECO:0000313" key="5">
    <source>
        <dbReference type="EMBL" id="CAF3935316.1"/>
    </source>
</evidence>
<reference evidence="3" key="1">
    <citation type="submission" date="2021-02" db="EMBL/GenBank/DDBJ databases">
        <authorList>
            <person name="Nowell W R."/>
        </authorList>
    </citation>
    <scope>NUCLEOTIDE SEQUENCE</scope>
</reference>
<accession>A0A815JF86</accession>
<dbReference type="Proteomes" id="UP000663823">
    <property type="component" value="Unassembled WGS sequence"/>
</dbReference>
<dbReference type="AlphaFoldDB" id="A0A815JF86"/>
<gene>
    <name evidence="5" type="ORF">FNK824_LOCUS22367</name>
    <name evidence="4" type="ORF">OTI717_LOCUS23042</name>
    <name evidence="3" type="ORF">RFH988_LOCUS33860</name>
    <name evidence="2" type="ORF">SEV965_LOCUS26699</name>
</gene>
<keyword evidence="1" id="KW-0812">Transmembrane</keyword>
<feature type="transmembrane region" description="Helical" evidence="1">
    <location>
        <begin position="6"/>
        <end position="29"/>
    </location>
</feature>
<comment type="caution">
    <text evidence="3">The sequence shown here is derived from an EMBL/GenBank/DDBJ whole genome shotgun (WGS) entry which is preliminary data.</text>
</comment>
<evidence type="ECO:0000313" key="2">
    <source>
        <dbReference type="EMBL" id="CAF1309079.1"/>
    </source>
</evidence>
<dbReference type="EMBL" id="CAJNOO010004443">
    <property type="protein sequence ID" value="CAF1381259.1"/>
    <property type="molecule type" value="Genomic_DNA"/>
</dbReference>
<keyword evidence="1" id="KW-1133">Transmembrane helix</keyword>
<dbReference type="EMBL" id="CAJOAX010004040">
    <property type="protein sequence ID" value="CAF3886585.1"/>
    <property type="molecule type" value="Genomic_DNA"/>
</dbReference>
<dbReference type="EMBL" id="CAJNOU010002297">
    <property type="protein sequence ID" value="CAF1309079.1"/>
    <property type="molecule type" value="Genomic_DNA"/>
</dbReference>
<evidence type="ECO:0000313" key="6">
    <source>
        <dbReference type="Proteomes" id="UP000663882"/>
    </source>
</evidence>